<dbReference type="InterPro" id="IPR001314">
    <property type="entry name" value="Peptidase_S1A"/>
</dbReference>
<evidence type="ECO:0000256" key="2">
    <source>
        <dbReference type="ARBA" id="ARBA00022801"/>
    </source>
</evidence>
<evidence type="ECO:0000256" key="5">
    <source>
        <dbReference type="ARBA" id="ARBA00024195"/>
    </source>
</evidence>
<reference evidence="10" key="1">
    <citation type="submission" date="2014-01" db="EMBL/GenBank/DDBJ databases">
        <title>The Genome Sequence of Anopheles melas CM1001059_A (V2).</title>
        <authorList>
            <consortium name="The Broad Institute Genomics Platform"/>
            <person name="Neafsey D.E."/>
            <person name="Besansky N."/>
            <person name="Howell P."/>
            <person name="Walton C."/>
            <person name="Young S.K."/>
            <person name="Zeng Q."/>
            <person name="Gargeya S."/>
            <person name="Fitzgerald M."/>
            <person name="Haas B."/>
            <person name="Abouelleil A."/>
            <person name="Allen A.W."/>
            <person name="Alvarado L."/>
            <person name="Arachchi H.M."/>
            <person name="Berlin A.M."/>
            <person name="Chapman S.B."/>
            <person name="Gainer-Dewar J."/>
            <person name="Goldberg J."/>
            <person name="Griggs A."/>
            <person name="Gujja S."/>
            <person name="Hansen M."/>
            <person name="Howarth C."/>
            <person name="Imamovic A."/>
            <person name="Ireland A."/>
            <person name="Larimer J."/>
            <person name="McCowan C."/>
            <person name="Murphy C."/>
            <person name="Pearson M."/>
            <person name="Poon T.W."/>
            <person name="Priest M."/>
            <person name="Roberts A."/>
            <person name="Saif S."/>
            <person name="Shea T."/>
            <person name="Sisk P."/>
            <person name="Sykes S."/>
            <person name="Wortman J."/>
            <person name="Nusbaum C."/>
            <person name="Birren B."/>
        </authorList>
    </citation>
    <scope>NUCLEOTIDE SEQUENCE [LARGE SCALE GENOMIC DNA]</scope>
    <source>
        <strain evidence="10">CM1001059</strain>
    </source>
</reference>
<feature type="domain" description="Peptidase S1" evidence="8">
    <location>
        <begin position="57"/>
        <end position="297"/>
    </location>
</feature>
<dbReference type="FunFam" id="2.40.10.10:FF:000034">
    <property type="entry name" value="Eupolytin"/>
    <property type="match status" value="1"/>
</dbReference>
<dbReference type="Proteomes" id="UP000075902">
    <property type="component" value="Unassembled WGS sequence"/>
</dbReference>
<name>A0A182U4Z1_9DIPT</name>
<feature type="signal peptide" evidence="7">
    <location>
        <begin position="1"/>
        <end position="20"/>
    </location>
</feature>
<dbReference type="PROSITE" id="PS50240">
    <property type="entry name" value="TRYPSIN_DOM"/>
    <property type="match status" value="1"/>
</dbReference>
<dbReference type="PANTHER" id="PTHR24250:SF50">
    <property type="entry name" value="PEPTIDASE S1 DOMAIN-CONTAINING PROTEIN"/>
    <property type="match status" value="1"/>
</dbReference>
<dbReference type="PANTHER" id="PTHR24250">
    <property type="entry name" value="CHYMOTRYPSIN-RELATED"/>
    <property type="match status" value="1"/>
</dbReference>
<evidence type="ECO:0000259" key="8">
    <source>
        <dbReference type="PROSITE" id="PS50240"/>
    </source>
</evidence>
<keyword evidence="2 6" id="KW-0378">Hydrolase</keyword>
<dbReference type="PRINTS" id="PR00722">
    <property type="entry name" value="CHYMOTRYPSIN"/>
</dbReference>
<dbReference type="Gene3D" id="2.40.10.10">
    <property type="entry name" value="Trypsin-like serine proteases"/>
    <property type="match status" value="1"/>
</dbReference>
<dbReference type="InterPro" id="IPR009003">
    <property type="entry name" value="Peptidase_S1_PA"/>
</dbReference>
<dbReference type="Pfam" id="PF00089">
    <property type="entry name" value="Trypsin"/>
    <property type="match status" value="1"/>
</dbReference>
<keyword evidence="7" id="KW-0732">Signal</keyword>
<dbReference type="InterPro" id="IPR018114">
    <property type="entry name" value="TRYPSIN_HIS"/>
</dbReference>
<dbReference type="SMART" id="SM00020">
    <property type="entry name" value="Tryp_SPc"/>
    <property type="match status" value="1"/>
</dbReference>
<dbReference type="InterPro" id="IPR001254">
    <property type="entry name" value="Trypsin_dom"/>
</dbReference>
<proteinExistence type="inferred from homology"/>
<feature type="chain" id="PRO_5008137724" description="Peptidase S1 domain-containing protein" evidence="7">
    <location>
        <begin position="21"/>
        <end position="297"/>
    </location>
</feature>
<evidence type="ECO:0000313" key="10">
    <source>
        <dbReference type="Proteomes" id="UP000075902"/>
    </source>
</evidence>
<dbReference type="PROSITE" id="PS00134">
    <property type="entry name" value="TRYPSIN_HIS"/>
    <property type="match status" value="1"/>
</dbReference>
<dbReference type="EnsemblMetazoa" id="AMEC013981-RA">
    <property type="protein sequence ID" value="AMEC013981-PA"/>
    <property type="gene ID" value="AMEC013981"/>
</dbReference>
<reference evidence="9" key="2">
    <citation type="submission" date="2020-05" db="UniProtKB">
        <authorList>
            <consortium name="EnsemblMetazoa"/>
        </authorList>
    </citation>
    <scope>IDENTIFICATION</scope>
    <source>
        <strain evidence="9">CM1001059</strain>
    </source>
</reference>
<keyword evidence="4" id="KW-1015">Disulfide bond</keyword>
<protein>
    <recommendedName>
        <fullName evidence="8">Peptidase S1 domain-containing protein</fullName>
    </recommendedName>
</protein>
<evidence type="ECO:0000256" key="7">
    <source>
        <dbReference type="SAM" id="SignalP"/>
    </source>
</evidence>
<keyword evidence="3 6" id="KW-0720">Serine protease</keyword>
<accession>A0A182U4Z1</accession>
<sequence>MRSFALALVCLGAAAAGAEQIDIDWSKVRPVEEFDHYWARLPPELQAYRNKTSTDRIVNGQEALPGQFPYQVALLLNFPDGTALCGGSVLTRNFILTAAHCVSATSTTLVSGGIAIMGAHNRTAMELSQQRIRFTSTGIRRHPEYDETSVRNDVALILLNSPMTFTSRVKPISLPARTDTRQFEGFTGTVSGFGRSSDASPYPSSILRFTSNPIMTKAECIVSWGFTLAQSQNVCLKSTGGRSSCNGDSGGPLTVNSGGVLQIGTVSFGSSYGCASGWPSAYARVSYFLSWINQNIW</sequence>
<evidence type="ECO:0000256" key="6">
    <source>
        <dbReference type="RuleBase" id="RU363034"/>
    </source>
</evidence>
<dbReference type="GO" id="GO:0004252">
    <property type="term" value="F:serine-type endopeptidase activity"/>
    <property type="evidence" value="ECO:0007669"/>
    <property type="project" value="InterPro"/>
</dbReference>
<dbReference type="STRING" id="34690.A0A182U4Z1"/>
<keyword evidence="1 6" id="KW-0645">Protease</keyword>
<dbReference type="PROSITE" id="PS00135">
    <property type="entry name" value="TRYPSIN_SER"/>
    <property type="match status" value="1"/>
</dbReference>
<evidence type="ECO:0000256" key="3">
    <source>
        <dbReference type="ARBA" id="ARBA00022825"/>
    </source>
</evidence>
<keyword evidence="10" id="KW-1185">Reference proteome</keyword>
<evidence type="ECO:0000313" key="9">
    <source>
        <dbReference type="EnsemblMetazoa" id="AMEC013981-PA"/>
    </source>
</evidence>
<dbReference type="VEuPathDB" id="VectorBase:AMEC013981"/>
<comment type="similarity">
    <text evidence="5">Belongs to the peptidase S1 family. CLIP subfamily.</text>
</comment>
<organism evidence="9 10">
    <name type="scientific">Anopheles melas</name>
    <dbReference type="NCBI Taxonomy" id="34690"/>
    <lineage>
        <taxon>Eukaryota</taxon>
        <taxon>Metazoa</taxon>
        <taxon>Ecdysozoa</taxon>
        <taxon>Arthropoda</taxon>
        <taxon>Hexapoda</taxon>
        <taxon>Insecta</taxon>
        <taxon>Pterygota</taxon>
        <taxon>Neoptera</taxon>
        <taxon>Endopterygota</taxon>
        <taxon>Diptera</taxon>
        <taxon>Nematocera</taxon>
        <taxon>Culicoidea</taxon>
        <taxon>Culicidae</taxon>
        <taxon>Anophelinae</taxon>
        <taxon>Anopheles</taxon>
    </lineage>
</organism>
<dbReference type="AlphaFoldDB" id="A0A182U4Z1"/>
<evidence type="ECO:0000256" key="4">
    <source>
        <dbReference type="ARBA" id="ARBA00023157"/>
    </source>
</evidence>
<dbReference type="InterPro" id="IPR033116">
    <property type="entry name" value="TRYPSIN_SER"/>
</dbReference>
<dbReference type="GO" id="GO:0006508">
    <property type="term" value="P:proteolysis"/>
    <property type="evidence" value="ECO:0007669"/>
    <property type="project" value="UniProtKB-KW"/>
</dbReference>
<dbReference type="CDD" id="cd00190">
    <property type="entry name" value="Tryp_SPc"/>
    <property type="match status" value="1"/>
</dbReference>
<dbReference type="InterPro" id="IPR043504">
    <property type="entry name" value="Peptidase_S1_PA_chymotrypsin"/>
</dbReference>
<dbReference type="SUPFAM" id="SSF50494">
    <property type="entry name" value="Trypsin-like serine proteases"/>
    <property type="match status" value="1"/>
</dbReference>
<evidence type="ECO:0000256" key="1">
    <source>
        <dbReference type="ARBA" id="ARBA00022670"/>
    </source>
</evidence>